<dbReference type="InterPro" id="IPR050745">
    <property type="entry name" value="Multifunctional_regulatory"/>
</dbReference>
<dbReference type="InterPro" id="IPR036770">
    <property type="entry name" value="Ankyrin_rpt-contain_sf"/>
</dbReference>
<dbReference type="InterPro" id="IPR002110">
    <property type="entry name" value="Ankyrin_rpt"/>
</dbReference>
<dbReference type="PANTHER" id="PTHR24189">
    <property type="entry name" value="MYOTROPHIN"/>
    <property type="match status" value="1"/>
</dbReference>
<dbReference type="PROSITE" id="PS50088">
    <property type="entry name" value="ANK_REPEAT"/>
    <property type="match status" value="1"/>
</dbReference>
<reference evidence="4" key="1">
    <citation type="submission" date="2021-01" db="EMBL/GenBank/DDBJ databases">
        <authorList>
            <person name="Corre E."/>
            <person name="Pelletier E."/>
            <person name="Niang G."/>
            <person name="Scheremetjew M."/>
            <person name="Finn R."/>
            <person name="Kale V."/>
            <person name="Holt S."/>
            <person name="Cochrane G."/>
            <person name="Meng A."/>
            <person name="Brown T."/>
            <person name="Cohen L."/>
        </authorList>
    </citation>
    <scope>NUCLEOTIDE SEQUENCE</scope>
    <source>
        <strain evidence="4">CCMP1756</strain>
    </source>
</reference>
<evidence type="ECO:0000256" key="1">
    <source>
        <dbReference type="ARBA" id="ARBA00022737"/>
    </source>
</evidence>
<dbReference type="OrthoDB" id="539213at2759"/>
<keyword evidence="1" id="KW-0677">Repeat</keyword>
<dbReference type="SMART" id="SM00248">
    <property type="entry name" value="ANK"/>
    <property type="match status" value="2"/>
</dbReference>
<feature type="repeat" description="ANK" evidence="3">
    <location>
        <begin position="148"/>
        <end position="181"/>
    </location>
</feature>
<gene>
    <name evidence="4" type="ORF">PCAL00307_LOCUS17787</name>
    <name evidence="5" type="ORF">PECAL_4P11230</name>
</gene>
<keyword evidence="2 3" id="KW-0040">ANK repeat</keyword>
<evidence type="ECO:0000313" key="5">
    <source>
        <dbReference type="EMBL" id="CAH0373879.1"/>
    </source>
</evidence>
<dbReference type="EMBL" id="HBIW01020669">
    <property type="protein sequence ID" value="CAE0702342.1"/>
    <property type="molecule type" value="Transcribed_RNA"/>
</dbReference>
<dbReference type="Proteomes" id="UP000789595">
    <property type="component" value="Unassembled WGS sequence"/>
</dbReference>
<dbReference type="AlphaFoldDB" id="A0A7S4A3H4"/>
<keyword evidence="6" id="KW-1185">Reference proteome</keyword>
<evidence type="ECO:0000313" key="4">
    <source>
        <dbReference type="EMBL" id="CAE0702342.1"/>
    </source>
</evidence>
<dbReference type="PANTHER" id="PTHR24189:SF50">
    <property type="entry name" value="ANKYRIN REPEAT AND SOCS BOX PROTEIN 2"/>
    <property type="match status" value="1"/>
</dbReference>
<evidence type="ECO:0000256" key="3">
    <source>
        <dbReference type="PROSITE-ProRule" id="PRU00023"/>
    </source>
</evidence>
<sequence>MSGATQLIMPPVFPQHFFPPQQGSMIAPQPIIQAVGRGDVEAVRAWLEAGGDASALSERGTALICFAACTSGAAMVELLLTAARPAKASYADDEGWTALHAAAGSLIKDRSGPAAVAQLCDHGADVNARMFTSLEYDEDGEPYYDEPNPPTPLLCAADYGLSCEIVRVLLSRGADVTATSASGDSAEDYARATLDRPVVASIEDAVAEYDYDSVAQAIQYWDDLDEPWRLEGEVERIIELLSGVRTAGSWKRYVAAWRVELLLLQRLCADGRAYPGEVRRRDYQWRPASIEDLEATSGCKVTPGKRDQDASSTEWRTTKALMACLVDLPPPLVGKVASYWRTARDPLY</sequence>
<evidence type="ECO:0000313" key="6">
    <source>
        <dbReference type="Proteomes" id="UP000789595"/>
    </source>
</evidence>
<reference evidence="5" key="2">
    <citation type="submission" date="2021-11" db="EMBL/GenBank/DDBJ databases">
        <authorList>
            <consortium name="Genoscope - CEA"/>
            <person name="William W."/>
        </authorList>
    </citation>
    <scope>NUCLEOTIDE SEQUENCE</scope>
</reference>
<protein>
    <submittedName>
        <fullName evidence="4">Uncharacterized protein</fullName>
    </submittedName>
</protein>
<dbReference type="Gene3D" id="1.25.40.20">
    <property type="entry name" value="Ankyrin repeat-containing domain"/>
    <property type="match status" value="1"/>
</dbReference>
<dbReference type="SUPFAM" id="SSF48403">
    <property type="entry name" value="Ankyrin repeat"/>
    <property type="match status" value="1"/>
</dbReference>
<accession>A0A7S4A3H4</accession>
<organism evidence="4">
    <name type="scientific">Pelagomonas calceolata</name>
    <dbReference type="NCBI Taxonomy" id="35677"/>
    <lineage>
        <taxon>Eukaryota</taxon>
        <taxon>Sar</taxon>
        <taxon>Stramenopiles</taxon>
        <taxon>Ochrophyta</taxon>
        <taxon>Pelagophyceae</taxon>
        <taxon>Pelagomonadales</taxon>
        <taxon>Pelagomonadaceae</taxon>
        <taxon>Pelagomonas</taxon>
    </lineage>
</organism>
<dbReference type="EMBL" id="CAKKNE010000004">
    <property type="protein sequence ID" value="CAH0373879.1"/>
    <property type="molecule type" value="Genomic_DNA"/>
</dbReference>
<proteinExistence type="predicted"/>
<evidence type="ECO:0000256" key="2">
    <source>
        <dbReference type="ARBA" id="ARBA00023043"/>
    </source>
</evidence>
<name>A0A7S4A3H4_9STRA</name>
<dbReference type="Pfam" id="PF00023">
    <property type="entry name" value="Ank"/>
    <property type="match status" value="1"/>
</dbReference>
<dbReference type="Pfam" id="PF12796">
    <property type="entry name" value="Ank_2"/>
    <property type="match status" value="1"/>
</dbReference>